<comment type="caution">
    <text evidence="1">The sequence shown here is derived from an EMBL/GenBank/DDBJ whole genome shotgun (WGS) entry which is preliminary data.</text>
</comment>
<dbReference type="GO" id="GO:0019888">
    <property type="term" value="F:protein phosphatase regulator activity"/>
    <property type="evidence" value="ECO:0007669"/>
    <property type="project" value="InterPro"/>
</dbReference>
<dbReference type="OMA" id="DANDRKF"/>
<dbReference type="AlphaFoldDB" id="X6PC67"/>
<name>X6PC67_RETFI</name>
<evidence type="ECO:0000313" key="1">
    <source>
        <dbReference type="EMBL" id="ETO35698.1"/>
    </source>
</evidence>
<sequence>MLKKFIDRKFLLSIIDLFQSEDPRERDYLKTILHRIYGKFMSFRSFLRKAINHVFFMVIYKQGKHNGLAELLEILGSIINGFAVPLKEEHQVFLKNVLIPLHKVRGLSQFHAQLAYCVVQFVEKDPTLSSVIIQGLLRFWPITSCNKELLFLSELEEALELTEQSLFYKFLKPLFLRIAACIGSSHFQVAERALFLWNNDTIATFMSDHRQEILPMLYPALKNNLETHWNTTVHQLSQHILQQFKDMDAQLFQKVEAQFLANKTAKDEKRKLKWKAIEKQGQTKGDPYVQPTKMSG</sequence>
<dbReference type="OrthoDB" id="10264446at2759"/>
<proteinExistence type="predicted"/>
<evidence type="ECO:0000313" key="2">
    <source>
        <dbReference type="Proteomes" id="UP000023152"/>
    </source>
</evidence>
<dbReference type="InterPro" id="IPR016024">
    <property type="entry name" value="ARM-type_fold"/>
</dbReference>
<protein>
    <recommendedName>
        <fullName evidence="3">Serine/threonine protein phosphatase 2A regulatory subunit</fullName>
    </recommendedName>
</protein>
<gene>
    <name evidence="1" type="ORF">RFI_01363</name>
</gene>
<dbReference type="InterPro" id="IPR002554">
    <property type="entry name" value="PP2A_B56"/>
</dbReference>
<dbReference type="PANTHER" id="PTHR10257">
    <property type="entry name" value="SERINE/THREONINE PROTEIN PHOSPHATASE 2A PP2A REGULATORY SUBUNIT B"/>
    <property type="match status" value="1"/>
</dbReference>
<dbReference type="GO" id="GO:0000159">
    <property type="term" value="C:protein phosphatase type 2A complex"/>
    <property type="evidence" value="ECO:0007669"/>
    <property type="project" value="InterPro"/>
</dbReference>
<reference evidence="1 2" key="1">
    <citation type="journal article" date="2013" name="Curr. Biol.">
        <title>The Genome of the Foraminiferan Reticulomyxa filosa.</title>
        <authorList>
            <person name="Glockner G."/>
            <person name="Hulsmann N."/>
            <person name="Schleicher M."/>
            <person name="Noegel A.A."/>
            <person name="Eichinger L."/>
            <person name="Gallinger C."/>
            <person name="Pawlowski J."/>
            <person name="Sierra R."/>
            <person name="Euteneuer U."/>
            <person name="Pillet L."/>
            <person name="Moustafa A."/>
            <person name="Platzer M."/>
            <person name="Groth M."/>
            <person name="Szafranski K."/>
            <person name="Schliwa M."/>
        </authorList>
    </citation>
    <scope>NUCLEOTIDE SEQUENCE [LARGE SCALE GENOMIC DNA]</scope>
</reference>
<dbReference type="GO" id="GO:0007165">
    <property type="term" value="P:signal transduction"/>
    <property type="evidence" value="ECO:0007669"/>
    <property type="project" value="InterPro"/>
</dbReference>
<dbReference type="PANTHER" id="PTHR10257:SF3">
    <property type="entry name" value="SERINE_THREONINE-PROTEIN PHOSPHATASE 2A 56 KDA REGULATORY SUBUNIT GAMMA ISOFORM"/>
    <property type="match status" value="1"/>
</dbReference>
<dbReference type="FunFam" id="1.25.10.10:FF:000331">
    <property type="entry name" value="Phosphoprotein phosphatase, putative"/>
    <property type="match status" value="1"/>
</dbReference>
<accession>X6PC67</accession>
<organism evidence="1 2">
    <name type="scientific">Reticulomyxa filosa</name>
    <dbReference type="NCBI Taxonomy" id="46433"/>
    <lineage>
        <taxon>Eukaryota</taxon>
        <taxon>Sar</taxon>
        <taxon>Rhizaria</taxon>
        <taxon>Retaria</taxon>
        <taxon>Foraminifera</taxon>
        <taxon>Monothalamids</taxon>
        <taxon>Reticulomyxidae</taxon>
        <taxon>Reticulomyxa</taxon>
    </lineage>
</organism>
<dbReference type="SUPFAM" id="SSF48371">
    <property type="entry name" value="ARM repeat"/>
    <property type="match status" value="1"/>
</dbReference>
<dbReference type="Proteomes" id="UP000023152">
    <property type="component" value="Unassembled WGS sequence"/>
</dbReference>
<keyword evidence="2" id="KW-1185">Reference proteome</keyword>
<dbReference type="InterPro" id="IPR011989">
    <property type="entry name" value="ARM-like"/>
</dbReference>
<evidence type="ECO:0008006" key="3">
    <source>
        <dbReference type="Google" id="ProtNLM"/>
    </source>
</evidence>
<dbReference type="Pfam" id="PF01603">
    <property type="entry name" value="B56"/>
    <property type="match status" value="1"/>
</dbReference>
<dbReference type="Gene3D" id="1.25.10.10">
    <property type="entry name" value="Leucine-rich Repeat Variant"/>
    <property type="match status" value="1"/>
</dbReference>
<dbReference type="EMBL" id="ASPP01001393">
    <property type="protein sequence ID" value="ETO35698.1"/>
    <property type="molecule type" value="Genomic_DNA"/>
</dbReference>